<dbReference type="SUPFAM" id="SSF64518">
    <property type="entry name" value="Phase 1 flagellin"/>
    <property type="match status" value="1"/>
</dbReference>
<dbReference type="GO" id="GO:0071973">
    <property type="term" value="P:bacterial-type flagellum-dependent cell motility"/>
    <property type="evidence" value="ECO:0007669"/>
    <property type="project" value="InterPro"/>
</dbReference>
<dbReference type="PANTHER" id="PTHR42792">
    <property type="entry name" value="FLAGELLIN"/>
    <property type="match status" value="1"/>
</dbReference>
<proteinExistence type="inferred from homology"/>
<gene>
    <name evidence="6" type="primary">flgL</name>
    <name evidence="7" type="ORF">ABRZ07_10395</name>
    <name evidence="6" type="ORF">ABRZ09_13605</name>
</gene>
<dbReference type="GO" id="GO:0009424">
    <property type="term" value="C:bacterial-type flagellum hook"/>
    <property type="evidence" value="ECO:0007669"/>
    <property type="project" value="InterPro"/>
</dbReference>
<reference evidence="6" key="1">
    <citation type="submission" date="2024-05" db="EMBL/GenBank/DDBJ databases">
        <authorList>
            <person name="Luo Y.-C."/>
            <person name="Nicholds J."/>
            <person name="Mortimer T."/>
            <person name="Maboni G."/>
        </authorList>
    </citation>
    <scope>NUCLEOTIDE SEQUENCE</scope>
    <source>
        <strain evidence="7">141555</strain>
        <strain evidence="6">151108</strain>
    </source>
</reference>
<keyword evidence="6" id="KW-0282">Flagellum</keyword>
<dbReference type="Pfam" id="PF00669">
    <property type="entry name" value="Flagellin_N"/>
    <property type="match status" value="1"/>
</dbReference>
<name>A0AB39D896_9BURK</name>
<dbReference type="InterPro" id="IPR013384">
    <property type="entry name" value="Flagell_FlgL"/>
</dbReference>
<organism evidence="6">
    <name type="scientific">Castellaniella ginsengisoli</name>
    <dbReference type="NCBI Taxonomy" id="546114"/>
    <lineage>
        <taxon>Bacteria</taxon>
        <taxon>Pseudomonadati</taxon>
        <taxon>Pseudomonadota</taxon>
        <taxon>Betaproteobacteria</taxon>
        <taxon>Burkholderiales</taxon>
        <taxon>Alcaligenaceae</taxon>
        <taxon>Castellaniella</taxon>
    </lineage>
</organism>
<dbReference type="EMBL" id="CP158267">
    <property type="protein sequence ID" value="XDJ79303.1"/>
    <property type="molecule type" value="Genomic_DNA"/>
</dbReference>
<dbReference type="GO" id="GO:0005198">
    <property type="term" value="F:structural molecule activity"/>
    <property type="evidence" value="ECO:0007669"/>
    <property type="project" value="InterPro"/>
</dbReference>
<keyword evidence="4" id="KW-0975">Bacterial flagellum</keyword>
<evidence type="ECO:0000256" key="4">
    <source>
        <dbReference type="ARBA" id="ARBA00023143"/>
    </source>
</evidence>
<feature type="domain" description="Flagellin N-terminal" evidence="5">
    <location>
        <begin position="9"/>
        <end position="139"/>
    </location>
</feature>
<evidence type="ECO:0000313" key="7">
    <source>
        <dbReference type="EMBL" id="XDJ79303.1"/>
    </source>
</evidence>
<evidence type="ECO:0000256" key="3">
    <source>
        <dbReference type="ARBA" id="ARBA00005709"/>
    </source>
</evidence>
<comment type="subcellular location">
    <subcellularLocation>
        <location evidence="1">Bacterial flagellum</location>
    </subcellularLocation>
    <subcellularLocation>
        <location evidence="2">Secreted</location>
    </subcellularLocation>
</comment>
<evidence type="ECO:0000256" key="2">
    <source>
        <dbReference type="ARBA" id="ARBA00004613"/>
    </source>
</evidence>
<accession>A0AB39D896</accession>
<evidence type="ECO:0000259" key="5">
    <source>
        <dbReference type="Pfam" id="PF00669"/>
    </source>
</evidence>
<dbReference type="AlphaFoldDB" id="A0AB39D896"/>
<dbReference type="GO" id="GO:0005576">
    <property type="term" value="C:extracellular region"/>
    <property type="evidence" value="ECO:0007669"/>
    <property type="project" value="UniProtKB-SubCell"/>
</dbReference>
<dbReference type="PANTHER" id="PTHR42792:SF1">
    <property type="entry name" value="FLAGELLAR HOOK-ASSOCIATED PROTEIN 3"/>
    <property type="match status" value="1"/>
</dbReference>
<evidence type="ECO:0000313" key="6">
    <source>
        <dbReference type="EMBL" id="XDJ50220.1"/>
    </source>
</evidence>
<dbReference type="Gene3D" id="1.20.1330.10">
    <property type="entry name" value="f41 fragment of flagellin, N-terminal domain"/>
    <property type="match status" value="1"/>
</dbReference>
<comment type="similarity">
    <text evidence="3">Belongs to the bacterial flagellin family.</text>
</comment>
<dbReference type="InterPro" id="IPR001029">
    <property type="entry name" value="Flagellin_N"/>
</dbReference>
<keyword evidence="6" id="KW-0969">Cilium</keyword>
<protein>
    <submittedName>
        <fullName evidence="6">Flagellar hook-associated protein FlgL</fullName>
    </submittedName>
</protein>
<dbReference type="RefSeq" id="WP_368646967.1">
    <property type="nucleotide sequence ID" value="NZ_CP158255.1"/>
</dbReference>
<dbReference type="NCBIfam" id="TIGR02550">
    <property type="entry name" value="flagell_flgL"/>
    <property type="match status" value="1"/>
</dbReference>
<dbReference type="InterPro" id="IPR001492">
    <property type="entry name" value="Flagellin"/>
</dbReference>
<dbReference type="EMBL" id="CP158255">
    <property type="protein sequence ID" value="XDJ50220.1"/>
    <property type="molecule type" value="Genomic_DNA"/>
</dbReference>
<sequence>MRISSSLVFQTGLKTINTQQSDLLHLYQQIGTGQKMVTPADDPLGASQAINLSQSQALNARYADNRAVANQNLGTEEDALNSLTLLLQDVRTRLVEAGNGTMSDADRGTLAGVLRQAQMTALGIANSTDGNGQYLFSGSRGDVKPYDDSGVYMGDGLQRLIQADQTRRIAGGDVGADVFERAQPGTRAYLSVADPANADSAGGKTGTAVLGEATIVDNTQGNADARYSFSIAFDTTTSPATYTVTATDLVGGTPAVTTTHNWTPGQKTLDLGVGTTVEIRGEPDNGDLFTVEPLQHSTSVNLFQALGDLADVLEQPSQGDSVSLAGLSNMLNTASQKLATLYDNVLTVRASVGARMNELTALENTGSQRNLGYAKALSNIEDLDYYEASTQLSLRKMALEGAGLAFQTIQSLSLFNRNS</sequence>
<evidence type="ECO:0000256" key="1">
    <source>
        <dbReference type="ARBA" id="ARBA00004365"/>
    </source>
</evidence>
<keyword evidence="6" id="KW-0966">Cell projection</keyword>